<dbReference type="InterPro" id="IPR002885">
    <property type="entry name" value="PPR_rpt"/>
</dbReference>
<feature type="domain" description="DNA-directed RNA polymerase N-terminal" evidence="11">
    <location>
        <begin position="478"/>
        <end position="812"/>
    </location>
</feature>
<dbReference type="GO" id="GO:0001018">
    <property type="term" value="F:mitochondrial promoter sequence-specific DNA binding"/>
    <property type="evidence" value="ECO:0007669"/>
    <property type="project" value="TreeGrafter"/>
</dbReference>
<dbReference type="EMBL" id="GIIL01003610">
    <property type="protein sequence ID" value="NOV47336.1"/>
    <property type="molecule type" value="Transcribed_RNA"/>
</dbReference>
<dbReference type="InterPro" id="IPR037159">
    <property type="entry name" value="RNA_POL_N_sf"/>
</dbReference>
<dbReference type="InterPro" id="IPR029262">
    <property type="entry name" value="RPOL_N"/>
</dbReference>
<dbReference type="SMART" id="SM01311">
    <property type="entry name" value="RPOL_N"/>
    <property type="match status" value="1"/>
</dbReference>
<comment type="similarity">
    <text evidence="1 10">Belongs to the phage and mitochondrial RNA polymerase family.</text>
</comment>
<dbReference type="InterPro" id="IPR043502">
    <property type="entry name" value="DNA/RNA_pol_sf"/>
</dbReference>
<evidence type="ECO:0000256" key="10">
    <source>
        <dbReference type="RuleBase" id="RU003805"/>
    </source>
</evidence>
<evidence type="ECO:0000256" key="7">
    <source>
        <dbReference type="ARBA" id="ARBA00023163"/>
    </source>
</evidence>
<dbReference type="Pfam" id="PF14700">
    <property type="entry name" value="RPOL_N"/>
    <property type="match status" value="1"/>
</dbReference>
<evidence type="ECO:0000256" key="5">
    <source>
        <dbReference type="ARBA" id="ARBA00022695"/>
    </source>
</evidence>
<dbReference type="GO" id="GO:0034245">
    <property type="term" value="C:mitochondrial DNA-directed RNA polymerase complex"/>
    <property type="evidence" value="ECO:0007669"/>
    <property type="project" value="TreeGrafter"/>
</dbReference>
<evidence type="ECO:0000256" key="2">
    <source>
        <dbReference type="ARBA" id="ARBA00012418"/>
    </source>
</evidence>
<evidence type="ECO:0000256" key="8">
    <source>
        <dbReference type="ARBA" id="ARBA00048552"/>
    </source>
</evidence>
<dbReference type="InterPro" id="IPR002092">
    <property type="entry name" value="DNA-dir_Rpol_phage-type"/>
</dbReference>
<sequence>MYRLFRVKLLSQNYVQKLSRKNYTNAQIRETCSCCNQNSCYVPNSYLTQNRCNSTTSTQSLKTVIKRKRKSRKKNLFSELLEVNEDKTSTKKASIKKLKPKDLARIISQPDVSLGELYKLQNNFLENEQSSKNNVHFSTLSFSKNQRKSNLEVLDSFEDLPVCFLTDNMTVNTSSVSLLYEIRENYHEFSPLSMLEEYDLATQSELESLDELSIEDKLVHENFIGELEVQTESQTDNLVKQDQITSPNSKKRRMSSEEKALQNKIIKEKMELMDRAAKEDGLQRSLTAFLDLCITNNLLNRGLATLLHYRNRGKKKLGLKVVDLNLYNIMIKGFSKRGNYAKVYELLTCLREDKIPWSVQTFAHIFECLGRNPSCPENDRLLAKYRSEAISKGFSLNDVVDKSKFTNDEREVVISAIQRLEPEFKPVYTPPILHYTGELVEYLNTNRPPIENLNRTENLEGDLDKDFFSAKKLRIWSQEQLNLEVNGIVAVKSIEKLPEPDEFVLHCRQKFDEIQSVWKQKICEAFKRDLQALRAQHSSVKSHRAISIYPYLRVLKISDYADIVLRESRRVAEGSETYSPTVNQLYKELGLRVQSRYHIEVKQANGILDKINEIYGEYCFQISETYKRLQNIDYSISEVHSLNKLSDFNTRQKWQMLIYLKNHGSSTDVEEINWPLSVLLAVGKFLYNILMRDLKIDVKCMKMNNKQQNTLPAFYTLFRSQGKFVKEEVKPHPILSKLLRNSGQEYLYFEPNTVPMLCPPVPWTSITSGGYLVARTDLVRLPYYAVQQWQRMANTPLPELYPSIDSLNQLGAVPWKINTQVLDVILEVFNSGGSDKLDVPRPSTSLKLPAIVNFEELSKQDKFNIYRQRLAVKRKQGEMYSLWCEALYRLSLANHFRNKIFWLPHNMDFRGRVYPCPPHLNHLGSDLARSMLIFGMGKPLGADGLNWLKIHCINLTGLLKHDSINKRLNYANKILDDILDSADKPLTGKQWWAQSDEPWQTLATCMEIAKAIRSPDPEKYISHFPVHQDGSCNGLQHYAALGRDAAGAYSVNLMPEDKPQDVYSAVAKLVEKTRAKDAENNNKIAKILEGYVKRKVIKQTVMTTVYGVTRFGARLQIARQLKDIEDFPKDHIWTASSYLTNKTFESLREMFTSTKEIQDWFTECARLISAVCGQNVEWVTPLGLPIVQPYHRSTKTVDISNNKITDNAALDLFERPNVMKQKNAFPPNFIHSLDSSHMMLTSLHCEHAGITFVSVHDCFWTHPCTIPVMNKVCREQFVALHSQPILEELSKYLMKKYSYPNKDFKNDGSVIEQTKKKLNKVLRRLPARGEFELNNVLKSTYFFS</sequence>
<comment type="function">
    <text evidence="10">DNA-dependent RNA polymerase catalyzes the transcription of DNA into RNA using the four ribonucleoside triphosphates as substrates.</text>
</comment>
<evidence type="ECO:0000256" key="1">
    <source>
        <dbReference type="ARBA" id="ARBA00009493"/>
    </source>
</evidence>
<dbReference type="PROSITE" id="PS51375">
    <property type="entry name" value="PPR"/>
    <property type="match status" value="1"/>
</dbReference>
<dbReference type="InterPro" id="IPR011990">
    <property type="entry name" value="TPR-like_helical_dom_sf"/>
</dbReference>
<name>A0A6M2DMP6_XENCH</name>
<dbReference type="PROSITE" id="PS00489">
    <property type="entry name" value="RNA_POL_PHAGE_2"/>
    <property type="match status" value="1"/>
</dbReference>
<keyword evidence="4 10" id="KW-0808">Transferase</keyword>
<accession>A0A6M2DMP6</accession>
<evidence type="ECO:0000256" key="9">
    <source>
        <dbReference type="PROSITE-ProRule" id="PRU00708"/>
    </source>
</evidence>
<dbReference type="Gene3D" id="1.10.150.20">
    <property type="entry name" value="5' to 3' exonuclease, C-terminal subdomain"/>
    <property type="match status" value="1"/>
</dbReference>
<evidence type="ECO:0000256" key="4">
    <source>
        <dbReference type="ARBA" id="ARBA00022679"/>
    </source>
</evidence>
<dbReference type="SUPFAM" id="SSF56672">
    <property type="entry name" value="DNA/RNA polymerases"/>
    <property type="match status" value="1"/>
</dbReference>
<dbReference type="Gene3D" id="1.10.1320.10">
    <property type="entry name" value="DNA-directed RNA polymerase, N-terminal domain"/>
    <property type="match status" value="1"/>
</dbReference>
<dbReference type="EC" id="2.7.7.6" evidence="2 10"/>
<reference evidence="12" key="1">
    <citation type="submission" date="2020-03" db="EMBL/GenBank/DDBJ databases">
        <title>Transcriptomic Profiling of the Digestive Tract of the Rat Flea, Xenopsylla cheopis, Following Blood Feeding and Infection with Yersinia pestis.</title>
        <authorList>
            <person name="Bland D.M."/>
            <person name="Martens C.A."/>
            <person name="Virtaneva K."/>
            <person name="Kanakabandi K."/>
            <person name="Long D."/>
            <person name="Rosenke R."/>
            <person name="Saturday G.A."/>
            <person name="Hoyt F.H."/>
            <person name="Bruno D.P."/>
            <person name="Ribeiro J.M.C."/>
            <person name="Hinnebusch J."/>
        </authorList>
    </citation>
    <scope>NUCLEOTIDE SEQUENCE</scope>
</reference>
<keyword evidence="6" id="KW-0809">Transit peptide</keyword>
<keyword evidence="3 10" id="KW-0240">DNA-directed RNA polymerase</keyword>
<evidence type="ECO:0000259" key="11">
    <source>
        <dbReference type="SMART" id="SM01311"/>
    </source>
</evidence>
<proteinExistence type="inferred from homology"/>
<dbReference type="PANTHER" id="PTHR10102">
    <property type="entry name" value="DNA-DIRECTED RNA POLYMERASE, MITOCHONDRIAL"/>
    <property type="match status" value="1"/>
</dbReference>
<dbReference type="Pfam" id="PF00940">
    <property type="entry name" value="RNA_pol"/>
    <property type="match status" value="1"/>
</dbReference>
<keyword evidence="5 10" id="KW-0548">Nucleotidyltransferase</keyword>
<keyword evidence="7 10" id="KW-0804">Transcription</keyword>
<dbReference type="Gene3D" id="1.10.287.280">
    <property type="match status" value="1"/>
</dbReference>
<organism evidence="12">
    <name type="scientific">Xenopsylla cheopis</name>
    <name type="common">Oriental rat flea</name>
    <name type="synonym">Pulex cheopis</name>
    <dbReference type="NCBI Taxonomy" id="163159"/>
    <lineage>
        <taxon>Eukaryota</taxon>
        <taxon>Metazoa</taxon>
        <taxon>Ecdysozoa</taxon>
        <taxon>Arthropoda</taxon>
        <taxon>Hexapoda</taxon>
        <taxon>Insecta</taxon>
        <taxon>Pterygota</taxon>
        <taxon>Neoptera</taxon>
        <taxon>Endopterygota</taxon>
        <taxon>Siphonaptera</taxon>
        <taxon>Pulicidae</taxon>
        <taxon>Xenopsyllinae</taxon>
        <taxon>Xenopsylla</taxon>
    </lineage>
</organism>
<dbReference type="InterPro" id="IPR046950">
    <property type="entry name" value="DNA-dir_Rpol_C_phage-type"/>
</dbReference>
<protein>
    <recommendedName>
        <fullName evidence="2 10">DNA-directed RNA polymerase</fullName>
        <ecNumber evidence="2 10">2.7.7.6</ecNumber>
    </recommendedName>
</protein>
<evidence type="ECO:0000256" key="3">
    <source>
        <dbReference type="ARBA" id="ARBA00022478"/>
    </source>
</evidence>
<dbReference type="FunFam" id="1.10.287.280:FF:000001">
    <property type="entry name" value="DNA-directed RNA polymerase"/>
    <property type="match status" value="1"/>
</dbReference>
<feature type="repeat" description="PPR" evidence="9">
    <location>
        <begin position="323"/>
        <end position="357"/>
    </location>
</feature>
<dbReference type="GO" id="GO:0003899">
    <property type="term" value="F:DNA-directed RNA polymerase activity"/>
    <property type="evidence" value="ECO:0007669"/>
    <property type="project" value="UniProtKB-EC"/>
</dbReference>
<dbReference type="GO" id="GO:0006390">
    <property type="term" value="P:mitochondrial transcription"/>
    <property type="evidence" value="ECO:0007669"/>
    <property type="project" value="TreeGrafter"/>
</dbReference>
<dbReference type="FunFam" id="1.10.150.20:FF:000031">
    <property type="entry name" value="DNA-directed RNA polymerase"/>
    <property type="match status" value="1"/>
</dbReference>
<comment type="catalytic activity">
    <reaction evidence="8 10">
        <text>RNA(n) + a ribonucleoside 5'-triphosphate = RNA(n+1) + diphosphate</text>
        <dbReference type="Rhea" id="RHEA:21248"/>
        <dbReference type="Rhea" id="RHEA-COMP:14527"/>
        <dbReference type="Rhea" id="RHEA-COMP:17342"/>
        <dbReference type="ChEBI" id="CHEBI:33019"/>
        <dbReference type="ChEBI" id="CHEBI:61557"/>
        <dbReference type="ChEBI" id="CHEBI:140395"/>
        <dbReference type="EC" id="2.7.7.6"/>
    </reaction>
</comment>
<evidence type="ECO:0000256" key="6">
    <source>
        <dbReference type="ARBA" id="ARBA00022946"/>
    </source>
</evidence>
<dbReference type="PROSITE" id="PS00900">
    <property type="entry name" value="RNA_POL_PHAGE_1"/>
    <property type="match status" value="1"/>
</dbReference>
<dbReference type="Gene3D" id="1.25.40.10">
    <property type="entry name" value="Tetratricopeptide repeat domain"/>
    <property type="match status" value="1"/>
</dbReference>
<dbReference type="PANTHER" id="PTHR10102:SF0">
    <property type="entry name" value="DNA-DIRECTED RNA POLYMERASE, MITOCHONDRIAL"/>
    <property type="match status" value="1"/>
</dbReference>
<dbReference type="GO" id="GO:0071897">
    <property type="term" value="P:DNA biosynthetic process"/>
    <property type="evidence" value="ECO:0007669"/>
    <property type="project" value="UniProtKB-ARBA"/>
</dbReference>
<evidence type="ECO:0000313" key="12">
    <source>
        <dbReference type="EMBL" id="NOV47336.1"/>
    </source>
</evidence>